<evidence type="ECO:0000313" key="1">
    <source>
        <dbReference type="EMBL" id="KAA6396866.1"/>
    </source>
</evidence>
<organism evidence="1 2">
    <name type="scientific">Streblomastix strix</name>
    <dbReference type="NCBI Taxonomy" id="222440"/>
    <lineage>
        <taxon>Eukaryota</taxon>
        <taxon>Metamonada</taxon>
        <taxon>Preaxostyla</taxon>
        <taxon>Oxymonadida</taxon>
        <taxon>Streblomastigidae</taxon>
        <taxon>Streblomastix</taxon>
    </lineage>
</organism>
<dbReference type="EMBL" id="SNRW01001322">
    <property type="protein sequence ID" value="KAA6396866.1"/>
    <property type="molecule type" value="Genomic_DNA"/>
</dbReference>
<dbReference type="Proteomes" id="UP000324800">
    <property type="component" value="Unassembled WGS sequence"/>
</dbReference>
<name>A0A5J4WQP7_9EUKA</name>
<dbReference type="AlphaFoldDB" id="A0A5J4WQP7"/>
<comment type="caution">
    <text evidence="1">The sequence shown here is derived from an EMBL/GenBank/DDBJ whole genome shotgun (WGS) entry which is preliminary data.</text>
</comment>
<proteinExistence type="predicted"/>
<evidence type="ECO:0000313" key="2">
    <source>
        <dbReference type="Proteomes" id="UP000324800"/>
    </source>
</evidence>
<protein>
    <submittedName>
        <fullName evidence="1">Uncharacterized protein</fullName>
    </submittedName>
</protein>
<accession>A0A5J4WQP7</accession>
<reference evidence="1 2" key="1">
    <citation type="submission" date="2019-03" db="EMBL/GenBank/DDBJ databases">
        <title>Single cell metagenomics reveals metabolic interactions within the superorganism composed of flagellate Streblomastix strix and complex community of Bacteroidetes bacteria on its surface.</title>
        <authorList>
            <person name="Treitli S.C."/>
            <person name="Kolisko M."/>
            <person name="Husnik F."/>
            <person name="Keeling P."/>
            <person name="Hampl V."/>
        </authorList>
    </citation>
    <scope>NUCLEOTIDE SEQUENCE [LARGE SCALE GENOMIC DNA]</scope>
    <source>
        <strain evidence="1">ST1C</strain>
    </source>
</reference>
<gene>
    <name evidence="1" type="ORF">EZS28_007604</name>
</gene>
<sequence length="226" mass="25559">MRNNDSKPSRQPTLAEFGVRKRRIEAPKIVTPQMQIQQKIKEIVSTCWSYSGISDDQHALAMQFAIYFGKSNLKALRQRMNRKQASDETQQIGTKILDEELQKWQYCINAMIIDSGSHKSGHSTVGIVVQPIENFQPFLEAIDENIQTTAEYASFFSRMIYGLHHKGIIVPSVTIDGIRAQRKALQPGNDNEHVSFPLHKAEINENSLSKMPISCGDSMGMYLTCN</sequence>